<comment type="subcellular location">
    <subcellularLocation>
        <location evidence="2">Cytoplasm</location>
    </subcellularLocation>
    <subcellularLocation>
        <location evidence="1">Nucleus</location>
    </subcellularLocation>
</comment>
<dbReference type="PANTHER" id="PTHR12596:SF2">
    <property type="entry name" value="EXPORTIN-7 ISOFORM X1"/>
    <property type="match status" value="1"/>
</dbReference>
<dbReference type="GO" id="GO:0006611">
    <property type="term" value="P:protein export from nucleus"/>
    <property type="evidence" value="ECO:0007669"/>
    <property type="project" value="TreeGrafter"/>
</dbReference>
<keyword evidence="4" id="KW-0813">Transport</keyword>
<keyword evidence="5" id="KW-0963">Cytoplasm</keyword>
<name>A0A9D5H6C2_9LILI</name>
<dbReference type="OrthoDB" id="777868at2759"/>
<evidence type="ECO:0000256" key="4">
    <source>
        <dbReference type="ARBA" id="ARBA00022448"/>
    </source>
</evidence>
<evidence type="ECO:0000256" key="3">
    <source>
        <dbReference type="ARBA" id="ARBA00009466"/>
    </source>
</evidence>
<comment type="caution">
    <text evidence="8">The sequence shown here is derived from an EMBL/GenBank/DDBJ whole genome shotgun (WGS) entry which is preliminary data.</text>
</comment>
<dbReference type="Proteomes" id="UP001085076">
    <property type="component" value="Miscellaneous, Linkage group lg08"/>
</dbReference>
<evidence type="ECO:0000256" key="6">
    <source>
        <dbReference type="ARBA" id="ARBA00022927"/>
    </source>
</evidence>
<dbReference type="PANTHER" id="PTHR12596">
    <property type="entry name" value="EXPORTIN 4,7-RELATED"/>
    <property type="match status" value="1"/>
</dbReference>
<protein>
    <submittedName>
        <fullName evidence="8">Uncharacterized protein</fullName>
    </submittedName>
</protein>
<evidence type="ECO:0000313" key="9">
    <source>
        <dbReference type="Proteomes" id="UP001085076"/>
    </source>
</evidence>
<dbReference type="InterPro" id="IPR044189">
    <property type="entry name" value="XPO4/7-like"/>
</dbReference>
<keyword evidence="9" id="KW-1185">Reference proteome</keyword>
<evidence type="ECO:0000256" key="1">
    <source>
        <dbReference type="ARBA" id="ARBA00004123"/>
    </source>
</evidence>
<keyword evidence="7" id="KW-0539">Nucleus</keyword>
<evidence type="ECO:0000256" key="2">
    <source>
        <dbReference type="ARBA" id="ARBA00004496"/>
    </source>
</evidence>
<dbReference type="GO" id="GO:0005643">
    <property type="term" value="C:nuclear pore"/>
    <property type="evidence" value="ECO:0007669"/>
    <property type="project" value="TreeGrafter"/>
</dbReference>
<dbReference type="GO" id="GO:0005049">
    <property type="term" value="F:nuclear export signal receptor activity"/>
    <property type="evidence" value="ECO:0007669"/>
    <property type="project" value="InterPro"/>
</dbReference>
<evidence type="ECO:0000256" key="5">
    <source>
        <dbReference type="ARBA" id="ARBA00022490"/>
    </source>
</evidence>
<organism evidence="8 9">
    <name type="scientific">Dioscorea zingiberensis</name>
    <dbReference type="NCBI Taxonomy" id="325984"/>
    <lineage>
        <taxon>Eukaryota</taxon>
        <taxon>Viridiplantae</taxon>
        <taxon>Streptophyta</taxon>
        <taxon>Embryophyta</taxon>
        <taxon>Tracheophyta</taxon>
        <taxon>Spermatophyta</taxon>
        <taxon>Magnoliopsida</taxon>
        <taxon>Liliopsida</taxon>
        <taxon>Dioscoreales</taxon>
        <taxon>Dioscoreaceae</taxon>
        <taxon>Dioscorea</taxon>
    </lineage>
</organism>
<gene>
    <name evidence="8" type="ORF">J5N97_025999</name>
</gene>
<dbReference type="AlphaFoldDB" id="A0A9D5H6C2"/>
<accession>A0A9D5H6C2</accession>
<dbReference type="EMBL" id="JAGGNH010000008">
    <property type="protein sequence ID" value="KAJ0964861.1"/>
    <property type="molecule type" value="Genomic_DNA"/>
</dbReference>
<comment type="similarity">
    <text evidence="3">Belongs to the exportin family.</text>
</comment>
<sequence>MKHKAIKSESSSFYHSKEPTWSLHPKQRKEHSSIHVKCASTVDDLASFYFNNITVREIPPAPTALNLARHIAECPTLFPKILKTLFEMVLFEDCGNQWSLIRPILSLIVISEQMFNDLKAQILSSQPVDQHQRLSQCFDVLMADVARGFNNVISRLDRELATIFC</sequence>
<dbReference type="GO" id="GO:0005737">
    <property type="term" value="C:cytoplasm"/>
    <property type="evidence" value="ECO:0007669"/>
    <property type="project" value="UniProtKB-SubCell"/>
</dbReference>
<evidence type="ECO:0000313" key="8">
    <source>
        <dbReference type="EMBL" id="KAJ0964861.1"/>
    </source>
</evidence>
<reference evidence="8" key="2">
    <citation type="journal article" date="2022" name="Hortic Res">
        <title>The genome of Dioscorea zingiberensis sheds light on the biosynthesis, origin and evolution of the medicinally important diosgenin saponins.</title>
        <authorList>
            <person name="Li Y."/>
            <person name="Tan C."/>
            <person name="Li Z."/>
            <person name="Guo J."/>
            <person name="Li S."/>
            <person name="Chen X."/>
            <person name="Wang C."/>
            <person name="Dai X."/>
            <person name="Yang H."/>
            <person name="Song W."/>
            <person name="Hou L."/>
            <person name="Xu J."/>
            <person name="Tong Z."/>
            <person name="Xu A."/>
            <person name="Yuan X."/>
            <person name="Wang W."/>
            <person name="Yang Q."/>
            <person name="Chen L."/>
            <person name="Sun Z."/>
            <person name="Wang K."/>
            <person name="Pan B."/>
            <person name="Chen J."/>
            <person name="Bao Y."/>
            <person name="Liu F."/>
            <person name="Qi X."/>
            <person name="Gang D.R."/>
            <person name="Wen J."/>
            <person name="Li J."/>
        </authorList>
    </citation>
    <scope>NUCLEOTIDE SEQUENCE</scope>
    <source>
        <strain evidence="8">Dzin_1.0</strain>
    </source>
</reference>
<keyword evidence="6" id="KW-0653">Protein transport</keyword>
<proteinExistence type="inferred from homology"/>
<evidence type="ECO:0000256" key="7">
    <source>
        <dbReference type="ARBA" id="ARBA00023242"/>
    </source>
</evidence>
<reference evidence="8" key="1">
    <citation type="submission" date="2021-03" db="EMBL/GenBank/DDBJ databases">
        <authorList>
            <person name="Li Z."/>
            <person name="Yang C."/>
        </authorList>
    </citation>
    <scope>NUCLEOTIDE SEQUENCE</scope>
    <source>
        <strain evidence="8">Dzin_1.0</strain>
        <tissue evidence="8">Leaf</tissue>
    </source>
</reference>